<keyword evidence="1" id="KW-0732">Signal</keyword>
<reference evidence="2 3" key="1">
    <citation type="submission" date="2017-06" db="EMBL/GenBank/DDBJ databases">
        <title>Sequencing and comparative analysis of myxobacterial genomes.</title>
        <authorList>
            <person name="Rupp O."/>
            <person name="Goesmann A."/>
            <person name="Sogaard-Andersen L."/>
        </authorList>
    </citation>
    <scope>NUCLEOTIDE SEQUENCE [LARGE SCALE GENOMIC DNA]</scope>
    <source>
        <strain evidence="2 3">DSM 52655</strain>
    </source>
</reference>
<protein>
    <recommendedName>
        <fullName evidence="4">Lipoprotein</fullName>
    </recommendedName>
</protein>
<evidence type="ECO:0000256" key="1">
    <source>
        <dbReference type="SAM" id="SignalP"/>
    </source>
</evidence>
<name>A0A250J4F3_9BACT</name>
<evidence type="ECO:0008006" key="4">
    <source>
        <dbReference type="Google" id="ProtNLM"/>
    </source>
</evidence>
<dbReference type="EMBL" id="CP022098">
    <property type="protein sequence ID" value="ATB38382.1"/>
    <property type="molecule type" value="Genomic_DNA"/>
</dbReference>
<gene>
    <name evidence="2" type="ORF">CYFUS_003816</name>
</gene>
<feature type="signal peptide" evidence="1">
    <location>
        <begin position="1"/>
        <end position="21"/>
    </location>
</feature>
<dbReference type="RefSeq" id="WP_095986563.1">
    <property type="nucleotide sequence ID" value="NZ_CP022098.1"/>
</dbReference>
<dbReference type="Proteomes" id="UP000217257">
    <property type="component" value="Chromosome"/>
</dbReference>
<sequence length="76" mass="7933">MMKALKVGLLGLALGALGAVAFPTQEAEAQTPNTVCCSLCNPRYQACLNSAGNNSSAISSCVRDRSYCESVCLRTC</sequence>
<evidence type="ECO:0000313" key="2">
    <source>
        <dbReference type="EMBL" id="ATB38382.1"/>
    </source>
</evidence>
<proteinExistence type="predicted"/>
<dbReference type="AlphaFoldDB" id="A0A250J4F3"/>
<dbReference type="KEGG" id="cfus:CYFUS_003816"/>
<accession>A0A250J4F3</accession>
<feature type="chain" id="PRO_5013055308" description="Lipoprotein" evidence="1">
    <location>
        <begin position="22"/>
        <end position="76"/>
    </location>
</feature>
<organism evidence="2 3">
    <name type="scientific">Cystobacter fuscus</name>
    <dbReference type="NCBI Taxonomy" id="43"/>
    <lineage>
        <taxon>Bacteria</taxon>
        <taxon>Pseudomonadati</taxon>
        <taxon>Myxococcota</taxon>
        <taxon>Myxococcia</taxon>
        <taxon>Myxococcales</taxon>
        <taxon>Cystobacterineae</taxon>
        <taxon>Archangiaceae</taxon>
        <taxon>Cystobacter</taxon>
    </lineage>
</organism>
<evidence type="ECO:0000313" key="3">
    <source>
        <dbReference type="Proteomes" id="UP000217257"/>
    </source>
</evidence>